<name>A0A484HDB2_9ZZZZ</name>
<keyword evidence="5" id="KW-0560">Oxidoreductase</keyword>
<dbReference type="PROSITE" id="PS51379">
    <property type="entry name" value="4FE4S_FER_2"/>
    <property type="match status" value="1"/>
</dbReference>
<dbReference type="Pfam" id="PF01077">
    <property type="entry name" value="NIR_SIR"/>
    <property type="match status" value="1"/>
</dbReference>
<sequence length="375" mass="41552">MATLGGWLSARAAVILEVKMSGLRRPVESGVPDPFPFMHPVLKQNYGQWAWHDRPRVGVLRHVAKNGSAVWTVKAGTQRQMDVFTIRKLCDIGDKYADGHVRFTARSNIEFMVSDEKKVAPLVGKLEAEGFPVGGTGNSVSMVSHTQGWLHCDIPGTDASGVVKALMDELYHEFKHEEMPNRVKITTSCCQINCGGQGDIAINVQHTKPPKIDHTLVANVCERPAVVARCPVAAIRPALVNGKPSLEVDEKKCVCCGACYPPCPPMQINDPVHSKIAIWVGGKHSSTRSKPTFHKLVAAGLPNNAPRWPEVSEVVMKILRAYKADGRPWERVGEWIERVGWPRFFELSELPFTKYHVDNYRGARVSLNASAHLRF</sequence>
<evidence type="ECO:0000256" key="3">
    <source>
        <dbReference type="ARBA" id="ARBA00023014"/>
    </source>
</evidence>
<dbReference type="GO" id="GO:0046872">
    <property type="term" value="F:metal ion binding"/>
    <property type="evidence" value="ECO:0007669"/>
    <property type="project" value="UniProtKB-KW"/>
</dbReference>
<dbReference type="GO" id="GO:0009055">
    <property type="term" value="F:electron transfer activity"/>
    <property type="evidence" value="ECO:0007669"/>
    <property type="project" value="InterPro"/>
</dbReference>
<dbReference type="InterPro" id="IPR017900">
    <property type="entry name" value="4Fe4S_Fe_S_CS"/>
</dbReference>
<dbReference type="EMBL" id="LR026963">
    <property type="protein sequence ID" value="VBB69822.1"/>
    <property type="molecule type" value="Genomic_DNA"/>
</dbReference>
<dbReference type="GO" id="GO:0006790">
    <property type="term" value="P:sulfur compound metabolic process"/>
    <property type="evidence" value="ECO:0007669"/>
    <property type="project" value="InterPro"/>
</dbReference>
<reference evidence="5" key="1">
    <citation type="submission" date="2018-10" db="EMBL/GenBank/DDBJ databases">
        <authorList>
            <person name="Gruber-Vodicka H."/>
            <person name="Jaeckle O."/>
        </authorList>
    </citation>
    <scope>NUCLEOTIDE SEQUENCE</scope>
</reference>
<dbReference type="SUPFAM" id="SSF55124">
    <property type="entry name" value="Nitrite/Sulfite reductase N-terminal domain-like"/>
    <property type="match status" value="1"/>
</dbReference>
<dbReference type="AlphaFoldDB" id="A0A484HDB2"/>
<evidence type="ECO:0000256" key="2">
    <source>
        <dbReference type="ARBA" id="ARBA00023004"/>
    </source>
</evidence>
<evidence type="ECO:0000313" key="5">
    <source>
        <dbReference type="EMBL" id="VBB69822.1"/>
    </source>
</evidence>
<dbReference type="PROSITE" id="PS00198">
    <property type="entry name" value="4FE4S_FER_1"/>
    <property type="match status" value="1"/>
</dbReference>
<dbReference type="SUPFAM" id="SSF54862">
    <property type="entry name" value="4Fe-4S ferredoxins"/>
    <property type="match status" value="1"/>
</dbReference>
<keyword evidence="3" id="KW-0411">Iron-sulfur</keyword>
<dbReference type="GO" id="GO:0051539">
    <property type="term" value="F:4 iron, 4 sulfur cluster binding"/>
    <property type="evidence" value="ECO:0007669"/>
    <property type="project" value="InterPro"/>
</dbReference>
<dbReference type="Gene3D" id="3.30.70.3340">
    <property type="match status" value="1"/>
</dbReference>
<gene>
    <name evidence="5" type="ORF">RIEGSTA812A_PEG_1295</name>
</gene>
<dbReference type="NCBIfam" id="TIGR02066">
    <property type="entry name" value="dsrB"/>
    <property type="match status" value="1"/>
</dbReference>
<dbReference type="Gene3D" id="3.30.413.10">
    <property type="entry name" value="Sulfite Reductase Hemoprotein, domain 1"/>
    <property type="match status" value="1"/>
</dbReference>
<dbReference type="InterPro" id="IPR006067">
    <property type="entry name" value="NO2/SO3_Rdtase_4Fe4S_dom"/>
</dbReference>
<dbReference type="Gene3D" id="3.30.70.20">
    <property type="match status" value="1"/>
</dbReference>
<dbReference type="GO" id="GO:0018551">
    <property type="term" value="F:dissimilatory sulfite reductase (NADH) activity"/>
    <property type="evidence" value="ECO:0007669"/>
    <property type="project" value="InterPro"/>
</dbReference>
<dbReference type="GO" id="GO:0020037">
    <property type="term" value="F:heme binding"/>
    <property type="evidence" value="ECO:0007669"/>
    <property type="project" value="InterPro"/>
</dbReference>
<evidence type="ECO:0000256" key="1">
    <source>
        <dbReference type="ARBA" id="ARBA00022723"/>
    </source>
</evidence>
<dbReference type="Pfam" id="PF03460">
    <property type="entry name" value="NIR_SIR_ferr"/>
    <property type="match status" value="1"/>
</dbReference>
<keyword evidence="2" id="KW-0408">Iron</keyword>
<dbReference type="InterPro" id="IPR005117">
    <property type="entry name" value="NiRdtase/SiRdtase_haem-b_fer"/>
</dbReference>
<protein>
    <submittedName>
        <fullName evidence="5">Dissimilatory sulfite reductase, beta subunit</fullName>
        <ecNumber evidence="5">1.8.99.3</ecNumber>
    </submittedName>
</protein>
<dbReference type="InterPro" id="IPR036136">
    <property type="entry name" value="Nit/Sulf_reduc_fer-like_dom_sf"/>
</dbReference>
<proteinExistence type="predicted"/>
<evidence type="ECO:0000259" key="4">
    <source>
        <dbReference type="PROSITE" id="PS51379"/>
    </source>
</evidence>
<dbReference type="EC" id="1.8.99.3" evidence="5"/>
<keyword evidence="1" id="KW-0479">Metal-binding</keyword>
<dbReference type="InterPro" id="IPR045854">
    <property type="entry name" value="NO2/SO3_Rdtase_4Fe4S_sf"/>
</dbReference>
<feature type="domain" description="4Fe-4S ferredoxin-type" evidence="4">
    <location>
        <begin position="244"/>
        <end position="274"/>
    </location>
</feature>
<dbReference type="InterPro" id="IPR011808">
    <property type="entry name" value="DsrB"/>
</dbReference>
<dbReference type="SUPFAM" id="SSF56014">
    <property type="entry name" value="Nitrite and sulphite reductase 4Fe-4S domain-like"/>
    <property type="match status" value="1"/>
</dbReference>
<organism evidence="5">
    <name type="scientific">invertebrate metagenome</name>
    <dbReference type="NCBI Taxonomy" id="1711999"/>
    <lineage>
        <taxon>unclassified sequences</taxon>
        <taxon>metagenomes</taxon>
        <taxon>organismal metagenomes</taxon>
    </lineage>
</organism>
<dbReference type="InterPro" id="IPR017896">
    <property type="entry name" value="4Fe4S_Fe-S-bd"/>
</dbReference>
<accession>A0A484HDB2</accession>